<comment type="function">
    <text evidence="11">Catalyzes the conversion of uracil and 5-phospho-alpha-D-ribose 1-diphosphate (PRPP) to UMP and diphosphate.</text>
</comment>
<evidence type="ECO:0000256" key="1">
    <source>
        <dbReference type="ARBA" id="ARBA00005180"/>
    </source>
</evidence>
<comment type="similarity">
    <text evidence="2 11">Belongs to the UPRTase family.</text>
</comment>
<dbReference type="GO" id="GO:0004845">
    <property type="term" value="F:uracil phosphoribosyltransferase activity"/>
    <property type="evidence" value="ECO:0007669"/>
    <property type="project" value="UniProtKB-UniRule"/>
</dbReference>
<evidence type="ECO:0000313" key="13">
    <source>
        <dbReference type="EMBL" id="HHP67211.1"/>
    </source>
</evidence>
<keyword evidence="6 11" id="KW-0808">Transferase</keyword>
<dbReference type="GO" id="GO:0000287">
    <property type="term" value="F:magnesium ion binding"/>
    <property type="evidence" value="ECO:0007669"/>
    <property type="project" value="UniProtKB-UniRule"/>
</dbReference>
<comment type="caution">
    <text evidence="13">The sequence shown here is derived from an EMBL/GenBank/DDBJ whole genome shotgun (WGS) entry which is preliminary data.</text>
</comment>
<dbReference type="AlphaFoldDB" id="A0A7J3XXA3"/>
<dbReference type="InterPro" id="IPR000836">
    <property type="entry name" value="PRTase_dom"/>
</dbReference>
<evidence type="ECO:0000256" key="10">
    <source>
        <dbReference type="ARBA" id="ARBA00031082"/>
    </source>
</evidence>
<feature type="binding site" evidence="11">
    <location>
        <begin position="31"/>
        <end position="35"/>
    </location>
    <ligand>
        <name>GTP</name>
        <dbReference type="ChEBI" id="CHEBI:37565"/>
    </ligand>
</feature>
<dbReference type="HAMAP" id="MF_01218_A">
    <property type="entry name" value="Upp_A"/>
    <property type="match status" value="1"/>
</dbReference>
<reference evidence="13" key="1">
    <citation type="journal article" date="2020" name="mSystems">
        <title>Genome- and Community-Level Interaction Insights into Carbon Utilization and Element Cycling Functions of Hydrothermarchaeota in Hydrothermal Sediment.</title>
        <authorList>
            <person name="Zhou Z."/>
            <person name="Liu Y."/>
            <person name="Xu W."/>
            <person name="Pan J."/>
            <person name="Luo Z.H."/>
            <person name="Li M."/>
        </authorList>
    </citation>
    <scope>NUCLEOTIDE SEQUENCE [LARGE SCALE GENOMIC DNA]</scope>
    <source>
        <strain evidence="13">SpSt-110</strain>
    </source>
</reference>
<dbReference type="CDD" id="cd06223">
    <property type="entry name" value="PRTases_typeI"/>
    <property type="match status" value="1"/>
</dbReference>
<feature type="domain" description="Phosphoribosyltransferase" evidence="12">
    <location>
        <begin position="6"/>
        <end position="221"/>
    </location>
</feature>
<evidence type="ECO:0000259" key="12">
    <source>
        <dbReference type="Pfam" id="PF14681"/>
    </source>
</evidence>
<dbReference type="InterPro" id="IPR050054">
    <property type="entry name" value="UPRTase/APRTase"/>
</dbReference>
<protein>
    <recommendedName>
        <fullName evidence="3 11">Uracil phosphoribosyltransferase</fullName>
        <ecNumber evidence="3 11">2.4.2.9</ecNumber>
    </recommendedName>
    <alternativeName>
        <fullName evidence="10 11">UMP pyrophosphorylase</fullName>
    </alternativeName>
    <alternativeName>
        <fullName evidence="11">UPRTase</fullName>
    </alternativeName>
</protein>
<feature type="binding site" evidence="11">
    <location>
        <position position="106"/>
    </location>
    <ligand>
        <name>5-phospho-alpha-D-ribose 1-diphosphate</name>
        <dbReference type="ChEBI" id="CHEBI:58017"/>
    </ligand>
</feature>
<evidence type="ECO:0000256" key="9">
    <source>
        <dbReference type="ARBA" id="ARBA00023134"/>
    </source>
</evidence>
<dbReference type="UniPathway" id="UPA00574">
    <property type="reaction ID" value="UER00636"/>
</dbReference>
<evidence type="ECO:0000256" key="7">
    <source>
        <dbReference type="ARBA" id="ARBA00022741"/>
    </source>
</evidence>
<evidence type="ECO:0000256" key="4">
    <source>
        <dbReference type="ARBA" id="ARBA00022533"/>
    </source>
</evidence>
<feature type="binding site" evidence="11">
    <location>
        <position position="208"/>
    </location>
    <ligand>
        <name>uracil</name>
        <dbReference type="ChEBI" id="CHEBI:17568"/>
    </ligand>
</feature>
<dbReference type="Gene3D" id="3.40.50.2020">
    <property type="match status" value="1"/>
</dbReference>
<keyword evidence="7 11" id="KW-0547">Nucleotide-binding</keyword>
<evidence type="ECO:0000256" key="11">
    <source>
        <dbReference type="HAMAP-Rule" id="MF_01218"/>
    </source>
</evidence>
<evidence type="ECO:0000256" key="3">
    <source>
        <dbReference type="ARBA" id="ARBA00011894"/>
    </source>
</evidence>
<sequence>MLKVKVLEHPYIQVVLTTLRDRSIKQIEFRKAMVRLGRAMGFEITRDLELEEVEVETPLGVKTRGVRFKDMDRVVIVTVLRAGMPMTEGLIKIFYNARQGVVSARRVEEKGMYPDKTFDVEITYIRLPTITRDDTVLIVDPMLATGSTIREVLKIILSKSRPRRVMIVGAITTPLAIERIRPIVEAYNIEATIYTASIDPEVNEKGYIVPGLGDAGDRAFGE</sequence>
<name>A0A7J3XXA3_9CREN</name>
<keyword evidence="4 11" id="KW-0021">Allosteric enzyme</keyword>
<comment type="activity regulation">
    <text evidence="11">Allosterically activated by GTP.</text>
</comment>
<keyword evidence="9 11" id="KW-0342">GTP-binding</keyword>
<feature type="binding site" evidence="11">
    <location>
        <position position="81"/>
    </location>
    <ligand>
        <name>5-phospho-alpha-D-ribose 1-diphosphate</name>
        <dbReference type="ChEBI" id="CHEBI:58017"/>
    </ligand>
</feature>
<feature type="binding site" evidence="11">
    <location>
        <position position="214"/>
    </location>
    <ligand>
        <name>5-phospho-alpha-D-ribose 1-diphosphate</name>
        <dbReference type="ChEBI" id="CHEBI:58017"/>
    </ligand>
</feature>
<evidence type="ECO:0000256" key="5">
    <source>
        <dbReference type="ARBA" id="ARBA00022676"/>
    </source>
</evidence>
<dbReference type="GO" id="GO:0005525">
    <property type="term" value="F:GTP binding"/>
    <property type="evidence" value="ECO:0007669"/>
    <property type="project" value="UniProtKB-KW"/>
</dbReference>
<dbReference type="InterPro" id="IPR034331">
    <property type="entry name" value="Upp_A"/>
</dbReference>
<dbReference type="PANTHER" id="PTHR32315">
    <property type="entry name" value="ADENINE PHOSPHORIBOSYLTRANSFERASE"/>
    <property type="match status" value="1"/>
</dbReference>
<dbReference type="NCBIfam" id="NF001097">
    <property type="entry name" value="PRK00129.1"/>
    <property type="match status" value="1"/>
</dbReference>
<dbReference type="GO" id="GO:0044206">
    <property type="term" value="P:UMP salvage"/>
    <property type="evidence" value="ECO:0007669"/>
    <property type="project" value="UniProtKB-UniRule"/>
</dbReference>
<evidence type="ECO:0000256" key="6">
    <source>
        <dbReference type="ARBA" id="ARBA00022679"/>
    </source>
</evidence>
<organism evidence="13">
    <name type="scientific">Thermogladius calderae</name>
    <dbReference type="NCBI Taxonomy" id="1200300"/>
    <lineage>
        <taxon>Archaea</taxon>
        <taxon>Thermoproteota</taxon>
        <taxon>Thermoprotei</taxon>
        <taxon>Desulfurococcales</taxon>
        <taxon>Desulfurococcaceae</taxon>
        <taxon>Thermogladius</taxon>
    </lineage>
</organism>
<evidence type="ECO:0000256" key="8">
    <source>
        <dbReference type="ARBA" id="ARBA00022842"/>
    </source>
</evidence>
<dbReference type="EMBL" id="DRYK01000008">
    <property type="protein sequence ID" value="HHP67211.1"/>
    <property type="molecule type" value="Genomic_DNA"/>
</dbReference>
<comment type="pathway">
    <text evidence="1 11">Pyrimidine metabolism; UMP biosynthesis via salvage pathway; UMP from uracil: step 1/1.</text>
</comment>
<feature type="binding site" evidence="11">
    <location>
        <begin position="140"/>
        <end position="148"/>
    </location>
    <ligand>
        <name>5-phospho-alpha-D-ribose 1-diphosphate</name>
        <dbReference type="ChEBI" id="CHEBI:58017"/>
    </ligand>
</feature>
<feature type="binding site" evidence="11">
    <location>
        <begin position="213"/>
        <end position="215"/>
    </location>
    <ligand>
        <name>uracil</name>
        <dbReference type="ChEBI" id="CHEBI:17568"/>
    </ligand>
</feature>
<dbReference type="InterPro" id="IPR029057">
    <property type="entry name" value="PRTase-like"/>
</dbReference>
<keyword evidence="5 11" id="KW-0328">Glycosyltransferase</keyword>
<dbReference type="NCBIfam" id="TIGR01091">
    <property type="entry name" value="upp"/>
    <property type="match status" value="1"/>
</dbReference>
<dbReference type="GO" id="GO:0006223">
    <property type="term" value="P:uracil salvage"/>
    <property type="evidence" value="ECO:0007669"/>
    <property type="project" value="InterPro"/>
</dbReference>
<dbReference type="SUPFAM" id="SSF53271">
    <property type="entry name" value="PRTase-like"/>
    <property type="match status" value="1"/>
</dbReference>
<evidence type="ECO:0000256" key="2">
    <source>
        <dbReference type="ARBA" id="ARBA00009516"/>
    </source>
</evidence>
<accession>A0A7J3XXA3</accession>
<dbReference type="Pfam" id="PF14681">
    <property type="entry name" value="UPRTase"/>
    <property type="match status" value="1"/>
</dbReference>
<gene>
    <name evidence="11 13" type="primary">upp</name>
    <name evidence="13" type="ORF">ENM60_00190</name>
</gene>
<proteinExistence type="inferred from homology"/>
<dbReference type="InterPro" id="IPR005765">
    <property type="entry name" value="UPRT"/>
</dbReference>
<comment type="catalytic activity">
    <reaction evidence="11">
        <text>UMP + diphosphate = 5-phospho-alpha-D-ribose 1-diphosphate + uracil</text>
        <dbReference type="Rhea" id="RHEA:13017"/>
        <dbReference type="ChEBI" id="CHEBI:17568"/>
        <dbReference type="ChEBI" id="CHEBI:33019"/>
        <dbReference type="ChEBI" id="CHEBI:57865"/>
        <dbReference type="ChEBI" id="CHEBI:58017"/>
        <dbReference type="EC" id="2.4.2.9"/>
    </reaction>
</comment>
<keyword evidence="8 11" id="KW-0460">Magnesium</keyword>
<comment type="cofactor">
    <cofactor evidence="11">
        <name>Mg(2+)</name>
        <dbReference type="ChEBI" id="CHEBI:18420"/>
    </cofactor>
    <text evidence="11">Binds 1 Mg(2+) ion per subunit. The magnesium is bound as Mg-PRPP.</text>
</comment>
<dbReference type="EC" id="2.4.2.9" evidence="3 11"/>
<dbReference type="PANTHER" id="PTHR32315:SF4">
    <property type="entry name" value="URACIL PHOSPHORIBOSYLTRANSFERASE, CHLOROPLASTIC"/>
    <property type="match status" value="1"/>
</dbReference>